<protein>
    <submittedName>
        <fullName evidence="6">2-dehydro-3-deoxyglucarate aldolase</fullName>
        <ecNumber evidence="6">4.1.2.20</ecNumber>
    </submittedName>
</protein>
<dbReference type="GO" id="GO:0005737">
    <property type="term" value="C:cytoplasm"/>
    <property type="evidence" value="ECO:0007669"/>
    <property type="project" value="UniProtKB-ARBA"/>
</dbReference>
<comment type="catalytic activity">
    <reaction evidence="4">
        <text>D-glyceraldehyde + pyruvate = 2-dehydro-3-deoxy-L-galactonate</text>
        <dbReference type="Rhea" id="RHEA:80055"/>
        <dbReference type="ChEBI" id="CHEBI:15361"/>
        <dbReference type="ChEBI" id="CHEBI:17378"/>
        <dbReference type="ChEBI" id="CHEBI:75545"/>
    </reaction>
</comment>
<dbReference type="AlphaFoldDB" id="A0A3S9XFF8"/>
<feature type="domain" description="HpcH/HpaI aldolase/citrate lyase" evidence="5">
    <location>
        <begin position="22"/>
        <end position="245"/>
    </location>
</feature>
<accession>A0A3S9XFF8</accession>
<dbReference type="NCBIfam" id="TIGR03239">
    <property type="entry name" value="GarL"/>
    <property type="match status" value="1"/>
</dbReference>
<evidence type="ECO:0000313" key="6">
    <source>
        <dbReference type="EMBL" id="AZS51177.1"/>
    </source>
</evidence>
<dbReference type="FunFam" id="3.20.20.60:FF:000004">
    <property type="entry name" value="5-keto-4-deoxy-D-glucarate aldolase"/>
    <property type="match status" value="1"/>
</dbReference>
<sequence length="257" mass="28172">MSKENTCFNQFKQDVLNRKKLFGCWAALGSPVTTEILGLAGFDWLLLDSEHACNDVLSLIPQLMTLKDSKSAPIVRPASNDPVLLKRLLDIGFYNFLIPMVETKEQAIQAVKSTRYPPEGFRGVSVAHRSNRFGTIPDYFEKINQNICVMVQIESQQGVDNIEEISAVDGVDLLFVGPGDLSAALNHLGQPGHPDVQKVIQRIFDVAKAHNKSVGILAPVEADARRYIEMGATFVGVGSDLGAFRGATQALADKYLK</sequence>
<dbReference type="InterPro" id="IPR050251">
    <property type="entry name" value="HpcH-HpaI_aldolase"/>
</dbReference>
<evidence type="ECO:0000256" key="2">
    <source>
        <dbReference type="ARBA" id="ARBA00022842"/>
    </source>
</evidence>
<keyword evidence="3 6" id="KW-0456">Lyase</keyword>
<dbReference type="Gene3D" id="3.20.20.60">
    <property type="entry name" value="Phosphoenolpyruvate-binding domains"/>
    <property type="match status" value="1"/>
</dbReference>
<dbReference type="EMBL" id="CP029822">
    <property type="protein sequence ID" value="AZS51177.1"/>
    <property type="molecule type" value="Genomic_DNA"/>
</dbReference>
<dbReference type="InterPro" id="IPR017648">
    <property type="entry name" value="GarL"/>
</dbReference>
<keyword evidence="1" id="KW-0479">Metal-binding</keyword>
<dbReference type="GO" id="GO:0046872">
    <property type="term" value="F:metal ion binding"/>
    <property type="evidence" value="ECO:0007669"/>
    <property type="project" value="UniProtKB-KW"/>
</dbReference>
<dbReference type="InterPro" id="IPR005000">
    <property type="entry name" value="Aldolase/citrate-lyase_domain"/>
</dbReference>
<dbReference type="SUPFAM" id="SSF51621">
    <property type="entry name" value="Phosphoenolpyruvate/pyruvate domain"/>
    <property type="match status" value="1"/>
</dbReference>
<gene>
    <name evidence="6" type="ORF">DM558_10540</name>
</gene>
<dbReference type="PANTHER" id="PTHR30502:SF4">
    <property type="entry name" value="5-KETO-4-DEOXY-D-GLUCARATE ALDOLASE"/>
    <property type="match status" value="1"/>
</dbReference>
<evidence type="ECO:0000256" key="4">
    <source>
        <dbReference type="ARBA" id="ARBA00045074"/>
    </source>
</evidence>
<keyword evidence="2" id="KW-0460">Magnesium</keyword>
<name>A0A3S9XFF8_9GAMM</name>
<dbReference type="EC" id="4.1.2.20" evidence="6"/>
<dbReference type="GO" id="GO:0008672">
    <property type="term" value="F:2-dehydro-3-deoxyglucarate aldolase activity"/>
    <property type="evidence" value="ECO:0007669"/>
    <property type="project" value="UniProtKB-EC"/>
</dbReference>
<dbReference type="InterPro" id="IPR040442">
    <property type="entry name" value="Pyrv_kinase-like_dom_sf"/>
</dbReference>
<dbReference type="InterPro" id="IPR015813">
    <property type="entry name" value="Pyrv/PenolPyrv_kinase-like_dom"/>
</dbReference>
<dbReference type="Pfam" id="PF03328">
    <property type="entry name" value="HpcH_HpaI"/>
    <property type="match status" value="1"/>
</dbReference>
<evidence type="ECO:0000313" key="7">
    <source>
        <dbReference type="Proteomes" id="UP000273143"/>
    </source>
</evidence>
<dbReference type="RefSeq" id="WP_127163955.1">
    <property type="nucleotide sequence ID" value="NZ_CP029822.1"/>
</dbReference>
<evidence type="ECO:0000259" key="5">
    <source>
        <dbReference type="Pfam" id="PF03328"/>
    </source>
</evidence>
<dbReference type="NCBIfam" id="NF007849">
    <property type="entry name" value="PRK10558.1"/>
    <property type="match status" value="1"/>
</dbReference>
<dbReference type="Proteomes" id="UP000273143">
    <property type="component" value="Chromosome"/>
</dbReference>
<keyword evidence="7" id="KW-1185">Reference proteome</keyword>
<evidence type="ECO:0000256" key="1">
    <source>
        <dbReference type="ARBA" id="ARBA00022723"/>
    </source>
</evidence>
<proteinExistence type="predicted"/>
<dbReference type="PANTHER" id="PTHR30502">
    <property type="entry name" value="2-KETO-3-DEOXY-L-RHAMNONATE ALDOLASE"/>
    <property type="match status" value="1"/>
</dbReference>
<evidence type="ECO:0000256" key="3">
    <source>
        <dbReference type="ARBA" id="ARBA00023239"/>
    </source>
</evidence>
<organism evidence="6 7">
    <name type="scientific">Entomomonas moraniae</name>
    <dbReference type="NCBI Taxonomy" id="2213226"/>
    <lineage>
        <taxon>Bacteria</taxon>
        <taxon>Pseudomonadati</taxon>
        <taxon>Pseudomonadota</taxon>
        <taxon>Gammaproteobacteria</taxon>
        <taxon>Pseudomonadales</taxon>
        <taxon>Pseudomonadaceae</taxon>
        <taxon>Entomomonas</taxon>
    </lineage>
</organism>
<dbReference type="KEGG" id="emo:DM558_10540"/>
<dbReference type="GO" id="GO:0019394">
    <property type="term" value="P:glucarate catabolic process"/>
    <property type="evidence" value="ECO:0007669"/>
    <property type="project" value="InterPro"/>
</dbReference>
<reference evidence="7" key="1">
    <citation type="submission" date="2018-06" db="EMBL/GenBank/DDBJ databases">
        <title>Complete genome of Pseudomonas insecticola strain QZS01.</title>
        <authorList>
            <person name="Wang J."/>
            <person name="Su Q."/>
        </authorList>
    </citation>
    <scope>NUCLEOTIDE SEQUENCE [LARGE SCALE GENOMIC DNA]</scope>
    <source>
        <strain evidence="7">QZS01</strain>
    </source>
</reference>